<evidence type="ECO:0000256" key="6">
    <source>
        <dbReference type="PIRSR" id="PIRSR000097-3"/>
    </source>
</evidence>
<dbReference type="PIRSF" id="PIRSF000097">
    <property type="entry name" value="AKR"/>
    <property type="match status" value="1"/>
</dbReference>
<evidence type="ECO:0000256" key="1">
    <source>
        <dbReference type="ARBA" id="ARBA00007905"/>
    </source>
</evidence>
<dbReference type="Pfam" id="PF00248">
    <property type="entry name" value="Aldo_ket_red"/>
    <property type="match status" value="1"/>
</dbReference>
<feature type="domain" description="NADP-dependent oxidoreductase" evidence="7">
    <location>
        <begin position="26"/>
        <end position="286"/>
    </location>
</feature>
<sequence>MSVPTVTFNNGQKIPVVGLGTSGGYENEVKQAVKDAIDAGYRHIDTALFYQNEQEIGEALAEKIQEGAIAREDIFLVSKLWNCFHREDMVKPALEKTLSDLGVEYVDLYLIHWPHAFKDGWDLKPRDENGKLIFGDADFCQTWKAMEECVKSGLTKSIGLSNFNRKQIQKILDIAEIKPVTNQIEVHPYLAVQDHVDFCKSKGIVVTAYRPIAGQSKLSKVSPINDPIVLNIANKYGKTPAQVMLKLQLQRGIVVIPKSTNKDRIKSNIELFDFELTLEDMRSLLALDIGAAGRTIPELECKEHKDYPFNDAF</sequence>
<dbReference type="PROSITE" id="PS00063">
    <property type="entry name" value="ALDOKETO_REDUCTASE_3"/>
    <property type="match status" value="1"/>
</dbReference>
<evidence type="ECO:0000256" key="5">
    <source>
        <dbReference type="PIRSR" id="PIRSR000097-2"/>
    </source>
</evidence>
<gene>
    <name evidence="8" type="primary">PGFS</name>
    <name evidence="11" type="synonym">PGFS_0</name>
    <name evidence="10" type="synonym">PGFS_1</name>
    <name evidence="8" type="ORF">CM83_49139</name>
    <name evidence="10" type="ORF">g.58598</name>
    <name evidence="11" type="ORF">g.58599</name>
</gene>
<dbReference type="FunFam" id="3.20.20.100:FF:000006">
    <property type="entry name" value="Aldo-keto reductase family 1 member A1"/>
    <property type="match status" value="1"/>
</dbReference>
<name>A0A0A9Z487_LYGHE</name>
<evidence type="ECO:0000313" key="8">
    <source>
        <dbReference type="EMBL" id="JAG40077.1"/>
    </source>
</evidence>
<feature type="active site" description="Proton donor" evidence="4">
    <location>
        <position position="50"/>
    </location>
</feature>
<dbReference type="AlphaFoldDB" id="A0A0A9Z487"/>
<evidence type="ECO:0000259" key="7">
    <source>
        <dbReference type="Pfam" id="PF00248"/>
    </source>
</evidence>
<dbReference type="InterPro" id="IPR018170">
    <property type="entry name" value="Aldo/ket_reductase_CS"/>
</dbReference>
<reference evidence="10" key="4">
    <citation type="journal article" date="2016" name="Gigascience">
        <title>De novo construction of an expanded transcriptome assembly for the western tarnished plant bug, Lygus hesperus.</title>
        <authorList>
            <person name="Tassone E.E."/>
            <person name="Geib S.M."/>
            <person name="Hall B."/>
            <person name="Fabrick J.A."/>
            <person name="Brent C.S."/>
            <person name="Hull J.J."/>
        </authorList>
    </citation>
    <scope>NUCLEOTIDE SEQUENCE</scope>
</reference>
<dbReference type="PROSITE" id="PS00062">
    <property type="entry name" value="ALDOKETO_REDUCTASE_2"/>
    <property type="match status" value="1"/>
</dbReference>
<dbReference type="SUPFAM" id="SSF51430">
    <property type="entry name" value="NAD(P)-linked oxidoreductase"/>
    <property type="match status" value="1"/>
</dbReference>
<evidence type="ECO:0000313" key="11">
    <source>
        <dbReference type="EMBL" id="JAQ05239.1"/>
    </source>
</evidence>
<dbReference type="InterPro" id="IPR023210">
    <property type="entry name" value="NADP_OxRdtase_dom"/>
</dbReference>
<proteinExistence type="inferred from homology"/>
<keyword evidence="2" id="KW-0521">NADP</keyword>
<evidence type="ECO:0000256" key="3">
    <source>
        <dbReference type="ARBA" id="ARBA00023002"/>
    </source>
</evidence>
<evidence type="ECO:0000313" key="10">
    <source>
        <dbReference type="EMBL" id="JAQ04259.1"/>
    </source>
</evidence>
<evidence type="ECO:0000256" key="2">
    <source>
        <dbReference type="ARBA" id="ARBA00022857"/>
    </source>
</evidence>
<organism evidence="8">
    <name type="scientific">Lygus hesperus</name>
    <name type="common">Western plant bug</name>
    <dbReference type="NCBI Taxonomy" id="30085"/>
    <lineage>
        <taxon>Eukaryota</taxon>
        <taxon>Metazoa</taxon>
        <taxon>Ecdysozoa</taxon>
        <taxon>Arthropoda</taxon>
        <taxon>Hexapoda</taxon>
        <taxon>Insecta</taxon>
        <taxon>Pterygota</taxon>
        <taxon>Neoptera</taxon>
        <taxon>Paraneoptera</taxon>
        <taxon>Hemiptera</taxon>
        <taxon>Heteroptera</taxon>
        <taxon>Panheteroptera</taxon>
        <taxon>Cimicomorpha</taxon>
        <taxon>Miridae</taxon>
        <taxon>Mirini</taxon>
        <taxon>Lygus</taxon>
    </lineage>
</organism>
<dbReference type="EMBL" id="GBHO01003527">
    <property type="protein sequence ID" value="JAG40077.1"/>
    <property type="molecule type" value="Transcribed_RNA"/>
</dbReference>
<dbReference type="EMBL" id="GDHC01013390">
    <property type="protein sequence ID" value="JAQ05239.1"/>
    <property type="molecule type" value="Transcribed_RNA"/>
</dbReference>
<dbReference type="InterPro" id="IPR036812">
    <property type="entry name" value="NAD(P)_OxRdtase_dom_sf"/>
</dbReference>
<evidence type="ECO:0000313" key="9">
    <source>
        <dbReference type="EMBL" id="JAG58507.1"/>
    </source>
</evidence>
<reference evidence="9" key="3">
    <citation type="submission" date="2014-09" db="EMBL/GenBank/DDBJ databases">
        <authorList>
            <person name="Magalhaes I.L.F."/>
            <person name="Oliveira U."/>
            <person name="Santos F.R."/>
            <person name="Vidigal T.H.D.A."/>
            <person name="Brescovit A.D."/>
            <person name="Santos A.J."/>
        </authorList>
    </citation>
    <scope>NUCLEOTIDE SEQUENCE</scope>
</reference>
<dbReference type="GO" id="GO:0016491">
    <property type="term" value="F:oxidoreductase activity"/>
    <property type="evidence" value="ECO:0007669"/>
    <property type="project" value="UniProtKB-KW"/>
</dbReference>
<keyword evidence="3" id="KW-0560">Oxidoreductase</keyword>
<dbReference type="Gene3D" id="3.20.20.100">
    <property type="entry name" value="NADP-dependent oxidoreductase domain"/>
    <property type="match status" value="1"/>
</dbReference>
<evidence type="ECO:0000256" key="4">
    <source>
        <dbReference type="PIRSR" id="PIRSR000097-1"/>
    </source>
</evidence>
<reference evidence="8" key="2">
    <citation type="submission" date="2014-07" db="EMBL/GenBank/DDBJ databases">
        <authorList>
            <person name="Hull J."/>
        </authorList>
    </citation>
    <scope>NUCLEOTIDE SEQUENCE</scope>
</reference>
<dbReference type="EMBL" id="GBRD01007314">
    <property type="protein sequence ID" value="JAG58507.1"/>
    <property type="molecule type" value="Transcribed_RNA"/>
</dbReference>
<dbReference type="PRINTS" id="PR00069">
    <property type="entry name" value="ALDKETRDTASE"/>
</dbReference>
<reference evidence="8" key="1">
    <citation type="journal article" date="2014" name="PLoS ONE">
        <title>Transcriptome-Based Identification of ABC Transporters in the Western Tarnished Plant Bug Lygus hesperus.</title>
        <authorList>
            <person name="Hull J.J."/>
            <person name="Chaney K."/>
            <person name="Geib S.M."/>
            <person name="Fabrick J.A."/>
            <person name="Brent C.S."/>
            <person name="Walsh D."/>
            <person name="Lavine L.C."/>
        </authorList>
    </citation>
    <scope>NUCLEOTIDE SEQUENCE</scope>
</reference>
<dbReference type="PANTHER" id="PTHR11732">
    <property type="entry name" value="ALDO/KETO REDUCTASE"/>
    <property type="match status" value="1"/>
</dbReference>
<feature type="binding site" evidence="5">
    <location>
        <position position="112"/>
    </location>
    <ligand>
        <name>substrate</name>
    </ligand>
</feature>
<comment type="similarity">
    <text evidence="1">Belongs to the aldo/keto reductase family.</text>
</comment>
<feature type="site" description="Lowers pKa of active site Tyr" evidence="6">
    <location>
        <position position="79"/>
    </location>
</feature>
<protein>
    <submittedName>
        <fullName evidence="8">Aldo-keto reductase family 1 member C23-like protein</fullName>
    </submittedName>
</protein>
<dbReference type="PROSITE" id="PS00798">
    <property type="entry name" value="ALDOKETO_REDUCTASE_1"/>
    <property type="match status" value="1"/>
</dbReference>
<dbReference type="InterPro" id="IPR020471">
    <property type="entry name" value="AKR"/>
</dbReference>
<dbReference type="EMBL" id="GDHC01014370">
    <property type="protein sequence ID" value="JAQ04259.1"/>
    <property type="molecule type" value="Transcribed_RNA"/>
</dbReference>
<accession>A0A0A9Z487</accession>